<evidence type="ECO:0000313" key="1">
    <source>
        <dbReference type="EMBL" id="KAL3582875.1"/>
    </source>
</evidence>
<reference evidence="1 2" key="1">
    <citation type="journal article" date="2024" name="Plant Biotechnol. J.">
        <title>Genome and CRISPR/Cas9 system of a widespread forest tree (Populus alba) in the world.</title>
        <authorList>
            <person name="Liu Y.J."/>
            <person name="Jiang P.F."/>
            <person name="Han X.M."/>
            <person name="Li X.Y."/>
            <person name="Wang H.M."/>
            <person name="Wang Y.J."/>
            <person name="Wang X.X."/>
            <person name="Zeng Q.Y."/>
        </authorList>
    </citation>
    <scope>NUCLEOTIDE SEQUENCE [LARGE SCALE GENOMIC DNA]</scope>
    <source>
        <strain evidence="2">cv. PAL-ZL1</strain>
    </source>
</reference>
<organism evidence="1 2">
    <name type="scientific">Populus alba</name>
    <name type="common">White poplar</name>
    <dbReference type="NCBI Taxonomy" id="43335"/>
    <lineage>
        <taxon>Eukaryota</taxon>
        <taxon>Viridiplantae</taxon>
        <taxon>Streptophyta</taxon>
        <taxon>Embryophyta</taxon>
        <taxon>Tracheophyta</taxon>
        <taxon>Spermatophyta</taxon>
        <taxon>Magnoliopsida</taxon>
        <taxon>eudicotyledons</taxon>
        <taxon>Gunneridae</taxon>
        <taxon>Pentapetalae</taxon>
        <taxon>rosids</taxon>
        <taxon>fabids</taxon>
        <taxon>Malpighiales</taxon>
        <taxon>Salicaceae</taxon>
        <taxon>Saliceae</taxon>
        <taxon>Populus</taxon>
    </lineage>
</organism>
<dbReference type="Proteomes" id="UP000309997">
    <property type="component" value="Unassembled WGS sequence"/>
</dbReference>
<name>A0ACC4BW64_POPAL</name>
<gene>
    <name evidence="1" type="ORF">D5086_017207</name>
</gene>
<dbReference type="EMBL" id="RCHU02000008">
    <property type="protein sequence ID" value="KAL3582875.1"/>
    <property type="molecule type" value="Genomic_DNA"/>
</dbReference>
<protein>
    <submittedName>
        <fullName evidence="1">Uncharacterized protein</fullName>
    </submittedName>
</protein>
<comment type="caution">
    <text evidence="1">The sequence shown here is derived from an EMBL/GenBank/DDBJ whole genome shotgun (WGS) entry which is preliminary data.</text>
</comment>
<sequence>MQGASTWGAINSIHANSKQTLKIGGSKGALALSSTEMDKLHPKKLGLHEIAKAAIMAKVFKDGPRAENASVHHLEVYSDSPTLG</sequence>
<proteinExistence type="predicted"/>
<evidence type="ECO:0000313" key="2">
    <source>
        <dbReference type="Proteomes" id="UP000309997"/>
    </source>
</evidence>
<keyword evidence="2" id="KW-1185">Reference proteome</keyword>
<accession>A0ACC4BW64</accession>